<protein>
    <submittedName>
        <fullName evidence="2">Uncharacterized protein</fullName>
    </submittedName>
</protein>
<dbReference type="Proteomes" id="UP001143543">
    <property type="component" value="Unassembled WGS sequence"/>
</dbReference>
<keyword evidence="3" id="KW-1185">Reference proteome</keyword>
<proteinExistence type="predicted"/>
<organism evidence="2 3">
    <name type="scientific">Neptunitalea lumnitzerae</name>
    <dbReference type="NCBI Taxonomy" id="2965509"/>
    <lineage>
        <taxon>Bacteria</taxon>
        <taxon>Pseudomonadati</taxon>
        <taxon>Bacteroidota</taxon>
        <taxon>Flavobacteriia</taxon>
        <taxon>Flavobacteriales</taxon>
        <taxon>Flavobacteriaceae</taxon>
        <taxon>Neptunitalea</taxon>
    </lineage>
</organism>
<evidence type="ECO:0000313" key="3">
    <source>
        <dbReference type="Proteomes" id="UP001143543"/>
    </source>
</evidence>
<gene>
    <name evidence="2" type="ORF">Y10_11390</name>
</gene>
<evidence type="ECO:0000313" key="2">
    <source>
        <dbReference type="EMBL" id="GLB48771.1"/>
    </source>
</evidence>
<keyword evidence="1" id="KW-1133">Transmembrane helix</keyword>
<accession>A0ABQ5MH73</accession>
<sequence>MKRLIQIVFFLIIGGVIYGTYTLISGDKVNGDRIMGICVLATSFILMPLFIYHRWKGKDIRNYMLTKENLDKMNDSSGEKNKKH</sequence>
<feature type="transmembrane region" description="Helical" evidence="1">
    <location>
        <begin position="33"/>
        <end position="52"/>
    </location>
</feature>
<evidence type="ECO:0000256" key="1">
    <source>
        <dbReference type="SAM" id="Phobius"/>
    </source>
</evidence>
<name>A0ABQ5MH73_9FLAO</name>
<feature type="transmembrane region" description="Helical" evidence="1">
    <location>
        <begin position="7"/>
        <end position="27"/>
    </location>
</feature>
<keyword evidence="1" id="KW-0472">Membrane</keyword>
<dbReference type="RefSeq" id="WP_281764402.1">
    <property type="nucleotide sequence ID" value="NZ_BRVO01000001.1"/>
</dbReference>
<keyword evidence="1" id="KW-0812">Transmembrane</keyword>
<comment type="caution">
    <text evidence="2">The sequence shown here is derived from an EMBL/GenBank/DDBJ whole genome shotgun (WGS) entry which is preliminary data.</text>
</comment>
<reference evidence="2" key="1">
    <citation type="submission" date="2022-07" db="EMBL/GenBank/DDBJ databases">
        <title>Taxonomy of Novel Oxalotrophic and Methylotrophic Bacteria.</title>
        <authorList>
            <person name="Sahin N."/>
            <person name="Tani A."/>
        </authorList>
    </citation>
    <scope>NUCLEOTIDE SEQUENCE</scope>
    <source>
        <strain evidence="2">Y10</strain>
    </source>
</reference>
<dbReference type="EMBL" id="BRVO01000001">
    <property type="protein sequence ID" value="GLB48771.1"/>
    <property type="molecule type" value="Genomic_DNA"/>
</dbReference>